<sequence length="105" mass="10688">MSVAGFLSSLPASPVSAASLVSCGGAVMMNAAELLCSHLDPHAPPQLCSYSWALLKTDSSTKVAQGSFLLPPGVANMQIYAANGFLNALSPPIIMCQQKPAGDGP</sequence>
<keyword evidence="1" id="KW-0732">Signal</keyword>
<comment type="caution">
    <text evidence="2">The sequence shown here is derived from an EMBL/GenBank/DDBJ whole genome shotgun (WGS) entry which is preliminary data.</text>
</comment>
<organism evidence="2 3">
    <name type="scientific">Dongia soli</name>
    <dbReference type="NCBI Taxonomy" id="600628"/>
    <lineage>
        <taxon>Bacteria</taxon>
        <taxon>Pseudomonadati</taxon>
        <taxon>Pseudomonadota</taxon>
        <taxon>Alphaproteobacteria</taxon>
        <taxon>Rhodospirillales</taxon>
        <taxon>Dongiaceae</taxon>
        <taxon>Dongia</taxon>
    </lineage>
</organism>
<dbReference type="RefSeq" id="WP_320510729.1">
    <property type="nucleotide sequence ID" value="NZ_JAXCLW010000012.1"/>
</dbReference>
<proteinExistence type="predicted"/>
<feature type="chain" id="PRO_5046668588" evidence="1">
    <location>
        <begin position="18"/>
        <end position="105"/>
    </location>
</feature>
<keyword evidence="3" id="KW-1185">Reference proteome</keyword>
<gene>
    <name evidence="2" type="ORF">SMD27_22645</name>
</gene>
<reference evidence="2 3" key="1">
    <citation type="journal article" date="2016" name="Antonie Van Leeuwenhoek">
        <title>Dongia soli sp. nov., isolated from soil from Dokdo, Korea.</title>
        <authorList>
            <person name="Kim D.U."/>
            <person name="Lee H."/>
            <person name="Kim H."/>
            <person name="Kim S.G."/>
            <person name="Ka J.O."/>
        </authorList>
    </citation>
    <scope>NUCLEOTIDE SEQUENCE [LARGE SCALE GENOMIC DNA]</scope>
    <source>
        <strain evidence="2 3">D78</strain>
    </source>
</reference>
<dbReference type="Proteomes" id="UP001279642">
    <property type="component" value="Unassembled WGS sequence"/>
</dbReference>
<accession>A0ABU5EIL9</accession>
<evidence type="ECO:0000256" key="1">
    <source>
        <dbReference type="SAM" id="SignalP"/>
    </source>
</evidence>
<evidence type="ECO:0000313" key="2">
    <source>
        <dbReference type="EMBL" id="MDY0885654.1"/>
    </source>
</evidence>
<dbReference type="EMBL" id="JAXCLW010000012">
    <property type="protein sequence ID" value="MDY0885654.1"/>
    <property type="molecule type" value="Genomic_DNA"/>
</dbReference>
<protein>
    <submittedName>
        <fullName evidence="2">Uncharacterized protein</fullName>
    </submittedName>
</protein>
<feature type="signal peptide" evidence="1">
    <location>
        <begin position="1"/>
        <end position="17"/>
    </location>
</feature>
<name>A0ABU5EIL9_9PROT</name>
<evidence type="ECO:0000313" key="3">
    <source>
        <dbReference type="Proteomes" id="UP001279642"/>
    </source>
</evidence>